<dbReference type="EMBL" id="CM003372">
    <property type="protein sequence ID" value="KOM35072.1"/>
    <property type="molecule type" value="Genomic_DNA"/>
</dbReference>
<gene>
    <name evidence="1" type="ORF">LR48_Vigan02g122200</name>
</gene>
<dbReference type="AlphaFoldDB" id="A0A0L9TXF3"/>
<evidence type="ECO:0000313" key="2">
    <source>
        <dbReference type="Proteomes" id="UP000053144"/>
    </source>
</evidence>
<name>A0A0L9TXF3_PHAAN</name>
<organism evidence="1 2">
    <name type="scientific">Phaseolus angularis</name>
    <name type="common">Azuki bean</name>
    <name type="synonym">Vigna angularis</name>
    <dbReference type="NCBI Taxonomy" id="3914"/>
    <lineage>
        <taxon>Eukaryota</taxon>
        <taxon>Viridiplantae</taxon>
        <taxon>Streptophyta</taxon>
        <taxon>Embryophyta</taxon>
        <taxon>Tracheophyta</taxon>
        <taxon>Spermatophyta</taxon>
        <taxon>Magnoliopsida</taxon>
        <taxon>eudicotyledons</taxon>
        <taxon>Gunneridae</taxon>
        <taxon>Pentapetalae</taxon>
        <taxon>rosids</taxon>
        <taxon>fabids</taxon>
        <taxon>Fabales</taxon>
        <taxon>Fabaceae</taxon>
        <taxon>Papilionoideae</taxon>
        <taxon>50 kb inversion clade</taxon>
        <taxon>NPAAA clade</taxon>
        <taxon>indigoferoid/millettioid clade</taxon>
        <taxon>Phaseoleae</taxon>
        <taxon>Vigna</taxon>
    </lineage>
</organism>
<sequence>MNDHVEDDLVVEMEAVEEEAFQEEAVEAHVDEDKHHDDVPDIDKVVSGFPGGEMYVTLDNVSMLLDLLVLGKFCDMEELEFEEARATLVELLGVDRGMTGAEMEEARGCKSGSVGSDKFIFSGARRSSRRMLLEHIYCI</sequence>
<accession>A0A0L9TXF3</accession>
<dbReference type="Gramene" id="KOM35072">
    <property type="protein sequence ID" value="KOM35072"/>
    <property type="gene ID" value="LR48_Vigan02g122200"/>
</dbReference>
<evidence type="ECO:0000313" key="1">
    <source>
        <dbReference type="EMBL" id="KOM35072.1"/>
    </source>
</evidence>
<reference evidence="2" key="1">
    <citation type="journal article" date="2015" name="Proc. Natl. Acad. Sci. U.S.A.">
        <title>Genome sequencing of adzuki bean (Vigna angularis) provides insight into high starch and low fat accumulation and domestication.</title>
        <authorList>
            <person name="Yang K."/>
            <person name="Tian Z."/>
            <person name="Chen C."/>
            <person name="Luo L."/>
            <person name="Zhao B."/>
            <person name="Wang Z."/>
            <person name="Yu L."/>
            <person name="Li Y."/>
            <person name="Sun Y."/>
            <person name="Li W."/>
            <person name="Chen Y."/>
            <person name="Li Y."/>
            <person name="Zhang Y."/>
            <person name="Ai D."/>
            <person name="Zhao J."/>
            <person name="Shang C."/>
            <person name="Ma Y."/>
            <person name="Wu B."/>
            <person name="Wang M."/>
            <person name="Gao L."/>
            <person name="Sun D."/>
            <person name="Zhang P."/>
            <person name="Guo F."/>
            <person name="Wang W."/>
            <person name="Li Y."/>
            <person name="Wang J."/>
            <person name="Varshney R.K."/>
            <person name="Wang J."/>
            <person name="Ling H.Q."/>
            <person name="Wan P."/>
        </authorList>
    </citation>
    <scope>NUCLEOTIDE SEQUENCE</scope>
    <source>
        <strain evidence="2">cv. Jingnong 6</strain>
    </source>
</reference>
<proteinExistence type="predicted"/>
<dbReference type="Proteomes" id="UP000053144">
    <property type="component" value="Chromosome 2"/>
</dbReference>
<protein>
    <submittedName>
        <fullName evidence="1">Uncharacterized protein</fullName>
    </submittedName>
</protein>